<sequence length="123" mass="13158">MLGDQLVDGQLGAGITCKLLVVVPRTHGSTLTATLAQVSRAHVELLTRAGCTICQQVYGRLTELAAELDFELSAIDVDAVAAAGDNALRAEFGDRLPVVLLDGREHSYWDVDVARLRADLSAR</sequence>
<name>A0AAD1MDX7_9MYCO</name>
<dbReference type="InterPro" id="IPR008554">
    <property type="entry name" value="Glutaredoxin-like"/>
</dbReference>
<dbReference type="EMBL" id="AP022561">
    <property type="protein sequence ID" value="BBX10068.1"/>
    <property type="molecule type" value="Genomic_DNA"/>
</dbReference>
<accession>A0AAD1MDX7</accession>
<keyword evidence="2" id="KW-1185">Reference proteome</keyword>
<evidence type="ECO:0008006" key="3">
    <source>
        <dbReference type="Google" id="ProtNLM"/>
    </source>
</evidence>
<proteinExistence type="predicted"/>
<reference evidence="1 2" key="1">
    <citation type="journal article" date="2019" name="Emerg. Microbes Infect.">
        <title>Comprehensive subspecies identification of 175 nontuberculous mycobacteria species based on 7547 genomic profiles.</title>
        <authorList>
            <person name="Matsumoto Y."/>
            <person name="Kinjo T."/>
            <person name="Motooka D."/>
            <person name="Nabeya D."/>
            <person name="Jung N."/>
            <person name="Uechi K."/>
            <person name="Horii T."/>
            <person name="Iida T."/>
            <person name="Fujita J."/>
            <person name="Nakamura S."/>
        </authorList>
    </citation>
    <scope>NUCLEOTIDE SEQUENCE [LARGE SCALE GENOMIC DNA]</scope>
    <source>
        <strain evidence="1 2">JCM 6376</strain>
    </source>
</reference>
<dbReference type="AlphaFoldDB" id="A0AAD1MDX7"/>
<gene>
    <name evidence="1" type="ORF">MAIC_48710</name>
</gene>
<protein>
    <recommendedName>
        <fullName evidence="3">Glutaredoxin-like domain (DUF836)</fullName>
    </recommendedName>
</protein>
<organism evidence="1 2">
    <name type="scientific">Mycolicibacterium aichiense</name>
    <dbReference type="NCBI Taxonomy" id="1799"/>
    <lineage>
        <taxon>Bacteria</taxon>
        <taxon>Bacillati</taxon>
        <taxon>Actinomycetota</taxon>
        <taxon>Actinomycetes</taxon>
        <taxon>Mycobacteriales</taxon>
        <taxon>Mycobacteriaceae</taxon>
        <taxon>Mycolicibacterium</taxon>
    </lineage>
</organism>
<dbReference type="Proteomes" id="UP000467327">
    <property type="component" value="Chromosome"/>
</dbReference>
<dbReference type="Pfam" id="PF05768">
    <property type="entry name" value="Glrx-like"/>
    <property type="match status" value="1"/>
</dbReference>
<dbReference type="KEGG" id="maic:MAIC_48710"/>
<evidence type="ECO:0000313" key="1">
    <source>
        <dbReference type="EMBL" id="BBX10068.1"/>
    </source>
</evidence>
<dbReference type="InterPro" id="IPR036249">
    <property type="entry name" value="Thioredoxin-like_sf"/>
</dbReference>
<dbReference type="Gene3D" id="3.40.30.10">
    <property type="entry name" value="Glutaredoxin"/>
    <property type="match status" value="1"/>
</dbReference>
<dbReference type="SUPFAM" id="SSF52833">
    <property type="entry name" value="Thioredoxin-like"/>
    <property type="match status" value="1"/>
</dbReference>
<evidence type="ECO:0000313" key="2">
    <source>
        <dbReference type="Proteomes" id="UP000467327"/>
    </source>
</evidence>